<gene>
    <name evidence="2" type="ORF">NM961_19130</name>
</gene>
<evidence type="ECO:0000313" key="3">
    <source>
        <dbReference type="Proteomes" id="UP001165498"/>
    </source>
</evidence>
<accession>A0ABT1QX23</accession>
<dbReference type="Proteomes" id="UP001165498">
    <property type="component" value="Unassembled WGS sequence"/>
</dbReference>
<reference evidence="2" key="1">
    <citation type="submission" date="2022-07" db="EMBL/GenBank/DDBJ databases">
        <title>Tahibacter sp., a new gammaproteobacterium isolated from the silt sample collected at pig farm.</title>
        <authorList>
            <person name="Chen H."/>
        </authorList>
    </citation>
    <scope>NUCLEOTIDE SEQUENCE</scope>
    <source>
        <strain evidence="2">P2K</strain>
    </source>
</reference>
<evidence type="ECO:0000256" key="1">
    <source>
        <dbReference type="SAM" id="SignalP"/>
    </source>
</evidence>
<evidence type="ECO:0000313" key="2">
    <source>
        <dbReference type="EMBL" id="MCQ4166831.1"/>
    </source>
</evidence>
<dbReference type="RefSeq" id="WP_255916014.1">
    <property type="nucleotide sequence ID" value="NZ_JANFQO010000021.1"/>
</dbReference>
<sequence>MFRTLASCLSSIALAAAFLSASPVRADIELCEALRSETCPNGCYRYQVPIGTELNGTSECNKSAIIVIQDDNSSPPIAPSLECKRSGNGYACEAWPKGETLTYSWASEQSNDVITGDPESSQNFSCDGGVVVVSVSSPLDAAADASIILPACD</sequence>
<feature type="signal peptide" evidence="1">
    <location>
        <begin position="1"/>
        <end position="26"/>
    </location>
</feature>
<proteinExistence type="predicted"/>
<keyword evidence="1" id="KW-0732">Signal</keyword>
<name>A0ABT1QX23_9GAMM</name>
<organism evidence="2 3">
    <name type="scientific">Tahibacter harae</name>
    <dbReference type="NCBI Taxonomy" id="2963937"/>
    <lineage>
        <taxon>Bacteria</taxon>
        <taxon>Pseudomonadati</taxon>
        <taxon>Pseudomonadota</taxon>
        <taxon>Gammaproteobacteria</taxon>
        <taxon>Lysobacterales</taxon>
        <taxon>Rhodanobacteraceae</taxon>
        <taxon>Tahibacter</taxon>
    </lineage>
</organism>
<keyword evidence="3" id="KW-1185">Reference proteome</keyword>
<comment type="caution">
    <text evidence="2">The sequence shown here is derived from an EMBL/GenBank/DDBJ whole genome shotgun (WGS) entry which is preliminary data.</text>
</comment>
<feature type="chain" id="PRO_5045249884" description="Ig-like domain-containing protein" evidence="1">
    <location>
        <begin position="27"/>
        <end position="153"/>
    </location>
</feature>
<evidence type="ECO:0008006" key="4">
    <source>
        <dbReference type="Google" id="ProtNLM"/>
    </source>
</evidence>
<dbReference type="EMBL" id="JANFQO010000021">
    <property type="protein sequence ID" value="MCQ4166831.1"/>
    <property type="molecule type" value="Genomic_DNA"/>
</dbReference>
<protein>
    <recommendedName>
        <fullName evidence="4">Ig-like domain-containing protein</fullName>
    </recommendedName>
</protein>